<reference evidence="2 3" key="1">
    <citation type="journal article" date="2018" name="Sci. Rep.">
        <title>Genomic signatures of local adaptation to the degree of environmental predictability in rotifers.</title>
        <authorList>
            <person name="Franch-Gras L."/>
            <person name="Hahn C."/>
            <person name="Garcia-Roger E.M."/>
            <person name="Carmona M.J."/>
            <person name="Serra M."/>
            <person name="Gomez A."/>
        </authorList>
    </citation>
    <scope>NUCLEOTIDE SEQUENCE [LARGE SCALE GENOMIC DNA]</scope>
    <source>
        <strain evidence="2">HYR1</strain>
    </source>
</reference>
<dbReference type="Proteomes" id="UP000276133">
    <property type="component" value="Unassembled WGS sequence"/>
</dbReference>
<dbReference type="AlphaFoldDB" id="A0A3M7PP15"/>
<name>A0A3M7PP15_BRAPC</name>
<keyword evidence="1" id="KW-1133">Transmembrane helix</keyword>
<evidence type="ECO:0000313" key="3">
    <source>
        <dbReference type="Proteomes" id="UP000276133"/>
    </source>
</evidence>
<keyword evidence="1" id="KW-0472">Membrane</keyword>
<dbReference type="EMBL" id="REGN01009623">
    <property type="protein sequence ID" value="RNA00724.1"/>
    <property type="molecule type" value="Genomic_DNA"/>
</dbReference>
<gene>
    <name evidence="2" type="ORF">BpHYR1_039958</name>
</gene>
<dbReference type="OrthoDB" id="10337230at2759"/>
<protein>
    <submittedName>
        <fullName evidence="2">Uncharacterized protein</fullName>
    </submittedName>
</protein>
<accession>A0A3M7PP15</accession>
<organism evidence="2 3">
    <name type="scientific">Brachionus plicatilis</name>
    <name type="common">Marine rotifer</name>
    <name type="synonym">Brachionus muelleri</name>
    <dbReference type="NCBI Taxonomy" id="10195"/>
    <lineage>
        <taxon>Eukaryota</taxon>
        <taxon>Metazoa</taxon>
        <taxon>Spiralia</taxon>
        <taxon>Gnathifera</taxon>
        <taxon>Rotifera</taxon>
        <taxon>Eurotatoria</taxon>
        <taxon>Monogononta</taxon>
        <taxon>Pseudotrocha</taxon>
        <taxon>Ploima</taxon>
        <taxon>Brachionidae</taxon>
        <taxon>Brachionus</taxon>
    </lineage>
</organism>
<sequence>MSNQVWLVTIRFKKRGLMPNEFTVRLASTEFAEMNSIKELIDVGYKKLKENSLTGRSFFLTIPQRLVGYGRYIGYDSDSVLAVYTEKDKGRIALTDVAKHVLVNNEVVVVEYYDKKLFFATSSLVLAGLIYAGVKIRKYIRYRIHRNAVMAGSN</sequence>
<feature type="transmembrane region" description="Helical" evidence="1">
    <location>
        <begin position="117"/>
        <end position="134"/>
    </location>
</feature>
<keyword evidence="1" id="KW-0812">Transmembrane</keyword>
<proteinExistence type="predicted"/>
<keyword evidence="3" id="KW-1185">Reference proteome</keyword>
<comment type="caution">
    <text evidence="2">The sequence shown here is derived from an EMBL/GenBank/DDBJ whole genome shotgun (WGS) entry which is preliminary data.</text>
</comment>
<evidence type="ECO:0000256" key="1">
    <source>
        <dbReference type="SAM" id="Phobius"/>
    </source>
</evidence>
<evidence type="ECO:0000313" key="2">
    <source>
        <dbReference type="EMBL" id="RNA00724.1"/>
    </source>
</evidence>